<evidence type="ECO:0000313" key="3">
    <source>
        <dbReference type="Proteomes" id="UP000182840"/>
    </source>
</evidence>
<keyword evidence="1" id="KW-0732">Signal</keyword>
<dbReference type="EMBL" id="CP018171">
    <property type="protein sequence ID" value="APH74664.1"/>
    <property type="molecule type" value="Genomic_DNA"/>
</dbReference>
<name>A0A1L3SZ87_9HYPH</name>
<sequence length="151" mass="15871">MSNIDGRRAGRGNRADGRGVRTALLLCVVALTACQSAPAGPGAVATSSKSAALRTMEQVAINAHKCWFASNDPAFRSYSFANELNSFSGRPRFLLVPKSNFGGKPMLVVQAEGEPARVDAFGPLMDQPVGTRVSADLKRWIGGSASCTQTA</sequence>
<organism evidence="2 3">
    <name type="scientific">Aquibium oceanicum</name>
    <dbReference type="NCBI Taxonomy" id="1670800"/>
    <lineage>
        <taxon>Bacteria</taxon>
        <taxon>Pseudomonadati</taxon>
        <taxon>Pseudomonadota</taxon>
        <taxon>Alphaproteobacteria</taxon>
        <taxon>Hyphomicrobiales</taxon>
        <taxon>Phyllobacteriaceae</taxon>
        <taxon>Aquibium</taxon>
    </lineage>
</organism>
<gene>
    <name evidence="2" type="ORF">BSQ44_17240</name>
</gene>
<dbReference type="Proteomes" id="UP000182840">
    <property type="component" value="Chromosome"/>
</dbReference>
<evidence type="ECO:0000313" key="2">
    <source>
        <dbReference type="EMBL" id="APH74664.1"/>
    </source>
</evidence>
<feature type="chain" id="PRO_5012724462" description="Lipoprotein" evidence="1">
    <location>
        <begin position="40"/>
        <end position="151"/>
    </location>
</feature>
<reference evidence="3" key="1">
    <citation type="submission" date="2016-11" db="EMBL/GenBank/DDBJ databases">
        <title>Mesorhizobium oceanicum sp. nov., isolated from deep seawater in South China Sea.</title>
        <authorList>
            <person name="Fu G.-Y."/>
        </authorList>
    </citation>
    <scope>NUCLEOTIDE SEQUENCE [LARGE SCALE GENOMIC DNA]</scope>
    <source>
        <strain evidence="3">B7</strain>
    </source>
</reference>
<feature type="signal peptide" evidence="1">
    <location>
        <begin position="1"/>
        <end position="39"/>
    </location>
</feature>
<evidence type="ECO:0000256" key="1">
    <source>
        <dbReference type="SAM" id="SignalP"/>
    </source>
</evidence>
<dbReference type="KEGG" id="meso:BSQ44_17240"/>
<proteinExistence type="predicted"/>
<dbReference type="PROSITE" id="PS51257">
    <property type="entry name" value="PROKAR_LIPOPROTEIN"/>
    <property type="match status" value="1"/>
</dbReference>
<dbReference type="AlphaFoldDB" id="A0A1L3SZ87"/>
<keyword evidence="3" id="KW-1185">Reference proteome</keyword>
<protein>
    <recommendedName>
        <fullName evidence="4">Lipoprotein</fullName>
    </recommendedName>
</protein>
<accession>A0A1L3SZ87</accession>
<evidence type="ECO:0008006" key="4">
    <source>
        <dbReference type="Google" id="ProtNLM"/>
    </source>
</evidence>